<feature type="transmembrane region" description="Helical" evidence="4">
    <location>
        <begin position="34"/>
        <end position="57"/>
    </location>
</feature>
<feature type="transmembrane region" description="Helical" evidence="4">
    <location>
        <begin position="393"/>
        <end position="414"/>
    </location>
</feature>
<feature type="transmembrane region" description="Helical" evidence="4">
    <location>
        <begin position="304"/>
        <end position="322"/>
    </location>
</feature>
<comment type="subcellular location">
    <subcellularLocation>
        <location evidence="1">Membrane</location>
        <topology evidence="1">Multi-pass membrane protein</topology>
    </subcellularLocation>
</comment>
<keyword evidence="7" id="KW-1185">Reference proteome</keyword>
<feature type="transmembrane region" description="Helical" evidence="4">
    <location>
        <begin position="365"/>
        <end position="387"/>
    </location>
</feature>
<dbReference type="Gene3D" id="1.20.1250.20">
    <property type="entry name" value="MFS general substrate transporter like domains"/>
    <property type="match status" value="1"/>
</dbReference>
<feature type="transmembrane region" description="Helical" evidence="4">
    <location>
        <begin position="240"/>
        <end position="261"/>
    </location>
</feature>
<reference evidence="6 7" key="1">
    <citation type="journal article" date="2016" name="PLoS Pathog.">
        <title>Biosynthesis of antibiotic leucinostatins in bio-control fungus Purpureocillium lilacinum and their inhibition on phytophthora revealed by genome mining.</title>
        <authorList>
            <person name="Wang G."/>
            <person name="Liu Z."/>
            <person name="Lin R."/>
            <person name="Li E."/>
            <person name="Mao Z."/>
            <person name="Ling J."/>
            <person name="Yang Y."/>
            <person name="Yin W.B."/>
            <person name="Xie B."/>
        </authorList>
    </citation>
    <scope>NUCLEOTIDE SEQUENCE [LARGE SCALE GENOMIC DNA]</scope>
    <source>
        <strain evidence="6">170</strain>
    </source>
</reference>
<dbReference type="InterPro" id="IPR036259">
    <property type="entry name" value="MFS_trans_sf"/>
</dbReference>
<protein>
    <submittedName>
        <fullName evidence="6">Monocarboxylate permease</fullName>
    </submittedName>
</protein>
<dbReference type="SUPFAM" id="SSF103473">
    <property type="entry name" value="MFS general substrate transporter"/>
    <property type="match status" value="1"/>
</dbReference>
<feature type="transmembrane region" description="Helical" evidence="4">
    <location>
        <begin position="273"/>
        <end position="292"/>
    </location>
</feature>
<dbReference type="OrthoDB" id="6509908at2759"/>
<dbReference type="AlphaFoldDB" id="A0A179EZK5"/>
<feature type="region of interest" description="Disordered" evidence="3">
    <location>
        <begin position="1"/>
        <end position="24"/>
    </location>
</feature>
<feature type="transmembrane region" description="Helical" evidence="4">
    <location>
        <begin position="103"/>
        <end position="121"/>
    </location>
</feature>
<dbReference type="InterPro" id="IPR050327">
    <property type="entry name" value="Proton-linked_MCT"/>
</dbReference>
<dbReference type="GeneID" id="28858705"/>
<dbReference type="PANTHER" id="PTHR11360">
    <property type="entry name" value="MONOCARBOXYLATE TRANSPORTER"/>
    <property type="match status" value="1"/>
</dbReference>
<name>A0A179EZK5_METCM</name>
<accession>A0A179EZK5</accession>
<evidence type="ECO:0000259" key="5">
    <source>
        <dbReference type="PROSITE" id="PS50850"/>
    </source>
</evidence>
<feature type="transmembrane region" description="Helical" evidence="4">
    <location>
        <begin position="328"/>
        <end position="353"/>
    </location>
</feature>
<gene>
    <name evidence="6" type="ORF">VFPPC_16959</name>
</gene>
<dbReference type="CDD" id="cd17352">
    <property type="entry name" value="MFS_MCT_SLC16"/>
    <property type="match status" value="1"/>
</dbReference>
<evidence type="ECO:0000313" key="6">
    <source>
        <dbReference type="EMBL" id="OAQ58598.1"/>
    </source>
</evidence>
<keyword evidence="4" id="KW-0812">Transmembrane</keyword>
<comment type="caution">
    <text evidence="6">The sequence shown here is derived from an EMBL/GenBank/DDBJ whole genome shotgun (WGS) entry which is preliminary data.</text>
</comment>
<dbReference type="InterPro" id="IPR020846">
    <property type="entry name" value="MFS_dom"/>
</dbReference>
<organism evidence="6 7">
    <name type="scientific">Pochonia chlamydosporia 170</name>
    <dbReference type="NCBI Taxonomy" id="1380566"/>
    <lineage>
        <taxon>Eukaryota</taxon>
        <taxon>Fungi</taxon>
        <taxon>Dikarya</taxon>
        <taxon>Ascomycota</taxon>
        <taxon>Pezizomycotina</taxon>
        <taxon>Sordariomycetes</taxon>
        <taxon>Hypocreomycetidae</taxon>
        <taxon>Hypocreales</taxon>
        <taxon>Clavicipitaceae</taxon>
        <taxon>Pochonia</taxon>
    </lineage>
</organism>
<comment type="similarity">
    <text evidence="2">Belongs to the major facilitator superfamily. Monocarboxylate porter (TC 2.A.1.13) family.</text>
</comment>
<feature type="transmembrane region" description="Helical" evidence="4">
    <location>
        <begin position="199"/>
        <end position="219"/>
    </location>
</feature>
<dbReference type="EMBL" id="LSBJ02000010">
    <property type="protein sequence ID" value="OAQ58598.1"/>
    <property type="molecule type" value="Genomic_DNA"/>
</dbReference>
<evidence type="ECO:0000256" key="2">
    <source>
        <dbReference type="ARBA" id="ARBA00006727"/>
    </source>
</evidence>
<proteinExistence type="inferred from homology"/>
<keyword evidence="4" id="KW-1133">Transmembrane helix</keyword>
<dbReference type="RefSeq" id="XP_018136725.1">
    <property type="nucleotide sequence ID" value="XM_018294711.1"/>
</dbReference>
<feature type="transmembrane region" description="Helical" evidence="4">
    <location>
        <begin position="163"/>
        <end position="184"/>
    </location>
</feature>
<feature type="transmembrane region" description="Helical" evidence="4">
    <location>
        <begin position="127"/>
        <end position="151"/>
    </location>
</feature>
<dbReference type="Pfam" id="PF07690">
    <property type="entry name" value="MFS_1"/>
    <property type="match status" value="1"/>
</dbReference>
<evidence type="ECO:0000256" key="3">
    <source>
        <dbReference type="SAM" id="MobiDB-lite"/>
    </source>
</evidence>
<sequence length="427" mass="45931">MTVTKLPSHAEADQSSQQSEDITPKEIECPDGGLLAWLQVASSFFLLFNSWGIINTFGVYQTYYETNLLHNHSPSSISWIGSIQPFLLLIVGVISGPLYDMGFFRSLVAVGTVLIVLSFMLTSLCRAYWQVILAQSIFVGVGAGCLFIPAVAVVPRYFLRRRAVATGIVTSGSSLGGTLYPIIFQQLEPRIGFPWTNRVLGFIALATCTFSLVVIRPLGKPSERRSLLELPAFRERTYQIYCVAMFFGYIAFFGPVFYLQSYALTHGLSDGTLALYLVAILNAASIAGRIVPPYFAPKIGAINIMFFSCASAGVITMCWIAVRSAAGNVAFAVAYGFSSGGIIAMPTVVLASLMQDIGLLGTRMGMSSVLNAFASLCGAPIVGAILKGSAGDYLGVQLFCGLSMLVTAGIWFALRWTQSGPKLLANV</sequence>
<keyword evidence="4" id="KW-0472">Membrane</keyword>
<dbReference type="InterPro" id="IPR011701">
    <property type="entry name" value="MFS"/>
</dbReference>
<feature type="transmembrane region" description="Helical" evidence="4">
    <location>
        <begin position="77"/>
        <end position="96"/>
    </location>
</feature>
<feature type="domain" description="Major facilitator superfamily (MFS) profile" evidence="5">
    <location>
        <begin position="36"/>
        <end position="418"/>
    </location>
</feature>
<dbReference type="GO" id="GO:0022857">
    <property type="term" value="F:transmembrane transporter activity"/>
    <property type="evidence" value="ECO:0007669"/>
    <property type="project" value="InterPro"/>
</dbReference>
<evidence type="ECO:0000313" key="7">
    <source>
        <dbReference type="Proteomes" id="UP000078397"/>
    </source>
</evidence>
<evidence type="ECO:0000256" key="1">
    <source>
        <dbReference type="ARBA" id="ARBA00004141"/>
    </source>
</evidence>
<dbReference type="GO" id="GO:0016020">
    <property type="term" value="C:membrane"/>
    <property type="evidence" value="ECO:0007669"/>
    <property type="project" value="UniProtKB-SubCell"/>
</dbReference>
<dbReference type="PROSITE" id="PS50850">
    <property type="entry name" value="MFS"/>
    <property type="match status" value="1"/>
</dbReference>
<dbReference type="KEGG" id="pchm:VFPPC_16959"/>
<dbReference type="PANTHER" id="PTHR11360:SF234">
    <property type="entry name" value="MFS-TYPE TRANSPORTER DBAD-RELATED"/>
    <property type="match status" value="1"/>
</dbReference>
<dbReference type="Proteomes" id="UP000078397">
    <property type="component" value="Unassembled WGS sequence"/>
</dbReference>
<evidence type="ECO:0000256" key="4">
    <source>
        <dbReference type="SAM" id="Phobius"/>
    </source>
</evidence>